<evidence type="ECO:0000313" key="1">
    <source>
        <dbReference type="EMBL" id="PYH86789.1"/>
    </source>
</evidence>
<reference evidence="1 2" key="1">
    <citation type="submission" date="2016-12" db="EMBL/GenBank/DDBJ databases">
        <title>The genomes of Aspergillus section Nigri reveals drivers in fungal speciation.</title>
        <authorList>
            <consortium name="DOE Joint Genome Institute"/>
            <person name="Vesth T.C."/>
            <person name="Nybo J."/>
            <person name="Theobald S."/>
            <person name="Brandl J."/>
            <person name="Frisvad J.C."/>
            <person name="Nielsen K.F."/>
            <person name="Lyhne E.K."/>
            <person name="Kogle M.E."/>
            <person name="Kuo A."/>
            <person name="Riley R."/>
            <person name="Clum A."/>
            <person name="Nolan M."/>
            <person name="Lipzen A."/>
            <person name="Salamov A."/>
            <person name="Henrissat B."/>
            <person name="Wiebenga A."/>
            <person name="De Vries R.P."/>
            <person name="Grigoriev I.V."/>
            <person name="Mortensen U.H."/>
            <person name="Andersen M.R."/>
            <person name="Baker S.E."/>
        </authorList>
    </citation>
    <scope>NUCLEOTIDE SEQUENCE [LARGE SCALE GENOMIC DNA]</scope>
    <source>
        <strain evidence="1 2">CBS 121591</strain>
    </source>
</reference>
<organism evidence="1 2">
    <name type="scientific">Aspergillus uvarum CBS 121591</name>
    <dbReference type="NCBI Taxonomy" id="1448315"/>
    <lineage>
        <taxon>Eukaryota</taxon>
        <taxon>Fungi</taxon>
        <taxon>Dikarya</taxon>
        <taxon>Ascomycota</taxon>
        <taxon>Pezizomycotina</taxon>
        <taxon>Eurotiomycetes</taxon>
        <taxon>Eurotiomycetidae</taxon>
        <taxon>Eurotiales</taxon>
        <taxon>Aspergillaceae</taxon>
        <taxon>Aspergillus</taxon>
        <taxon>Aspergillus subgen. Circumdati</taxon>
    </lineage>
</organism>
<dbReference type="STRING" id="1448315.A0A319CQU4"/>
<proteinExistence type="predicted"/>
<evidence type="ECO:0000313" key="2">
    <source>
        <dbReference type="Proteomes" id="UP000248340"/>
    </source>
</evidence>
<gene>
    <name evidence="1" type="ORF">BO82DRAFT_360520</name>
</gene>
<keyword evidence="2" id="KW-1185">Reference proteome</keyword>
<dbReference type="GeneID" id="37139511"/>
<dbReference type="Proteomes" id="UP000248340">
    <property type="component" value="Unassembled WGS sequence"/>
</dbReference>
<name>A0A319CQU4_9EURO</name>
<dbReference type="OrthoDB" id="5422579at2759"/>
<accession>A0A319CQU4</accession>
<dbReference type="AlphaFoldDB" id="A0A319CQU4"/>
<protein>
    <submittedName>
        <fullName evidence="1">Uncharacterized protein</fullName>
    </submittedName>
</protein>
<dbReference type="RefSeq" id="XP_025496989.1">
    <property type="nucleotide sequence ID" value="XM_025636770.1"/>
</dbReference>
<dbReference type="EMBL" id="KZ821675">
    <property type="protein sequence ID" value="PYH86789.1"/>
    <property type="molecule type" value="Genomic_DNA"/>
</dbReference>
<dbReference type="VEuPathDB" id="FungiDB:BO82DRAFT_360520"/>
<sequence>MDRNEDGWYNAERAAQRDARPSLWICWQYYQDLLAQQDELVVHQSDAEALVYGLQHFPALERINITPAAHVWLYQPVYETPMIRAFPKEFNYPIPREWLAAAEGKPTPEAEDWSTLLENVKEQWRGAWLILPGYGAQLHHLPPALQGVRDLAALLRRPGFRRLDLPLIARGQEYEEWSAFRNGNLQRVLSEASSMEYFCLCTTIETDSVTNLRRQGQKWTEPGERSSRFHFTSLQTIFPVASWSGLQTLKLSRFIVIQANVISLLNQLPALWKIELSFLGFLDYGGNYRDLLCEIRERFRCSERDPELRPQLMVAVAPWPPRPGLGIWLDEQVHPFLYDHGQNPFSIFRDAPNQVPQGTGTLRNTFEPGNKRPYFGSCKFMSPPGIEKRRNTQVFKDLYRSIMALQMEVEPNGRRAIDVFITDCDLSLSPLSVLYKLVYRSLDRTTAEDIPVGITSTAFQST</sequence>